<feature type="compositionally biased region" description="Pro residues" evidence="1">
    <location>
        <begin position="45"/>
        <end position="57"/>
    </location>
</feature>
<evidence type="ECO:0000313" key="2">
    <source>
        <dbReference type="EMBL" id="KAK1765661.1"/>
    </source>
</evidence>
<gene>
    <name evidence="2" type="ORF">QBC33DRAFT_516547</name>
</gene>
<feature type="region of interest" description="Disordered" evidence="1">
    <location>
        <begin position="1"/>
        <end position="174"/>
    </location>
</feature>
<feature type="compositionally biased region" description="Polar residues" evidence="1">
    <location>
        <begin position="105"/>
        <end position="116"/>
    </location>
</feature>
<feature type="compositionally biased region" description="Polar residues" evidence="1">
    <location>
        <begin position="59"/>
        <end position="69"/>
    </location>
</feature>
<accession>A0AAJ0BWQ1</accession>
<dbReference type="GeneID" id="85309338"/>
<name>A0AAJ0BWQ1_9PEZI</name>
<dbReference type="EMBL" id="MU839014">
    <property type="protein sequence ID" value="KAK1765661.1"/>
    <property type="molecule type" value="Genomic_DNA"/>
</dbReference>
<evidence type="ECO:0000256" key="1">
    <source>
        <dbReference type="SAM" id="MobiDB-lite"/>
    </source>
</evidence>
<proteinExistence type="predicted"/>
<reference evidence="2" key="1">
    <citation type="submission" date="2023-06" db="EMBL/GenBank/DDBJ databases">
        <title>Genome-scale phylogeny and comparative genomics of the fungal order Sordariales.</title>
        <authorList>
            <consortium name="Lawrence Berkeley National Laboratory"/>
            <person name="Hensen N."/>
            <person name="Bonometti L."/>
            <person name="Westerberg I."/>
            <person name="Brannstrom I.O."/>
            <person name="Guillou S."/>
            <person name="Cros-Aarteil S."/>
            <person name="Calhoun S."/>
            <person name="Haridas S."/>
            <person name="Kuo A."/>
            <person name="Mondo S."/>
            <person name="Pangilinan J."/>
            <person name="Riley R."/>
            <person name="Labutti K."/>
            <person name="Andreopoulos B."/>
            <person name="Lipzen A."/>
            <person name="Chen C."/>
            <person name="Yanf M."/>
            <person name="Daum C."/>
            <person name="Ng V."/>
            <person name="Clum A."/>
            <person name="Steindorff A."/>
            <person name="Ohm R."/>
            <person name="Martin F."/>
            <person name="Silar P."/>
            <person name="Natvig D."/>
            <person name="Lalanne C."/>
            <person name="Gautier V."/>
            <person name="Ament-Velasquez S.L."/>
            <person name="Kruys A."/>
            <person name="Hutchinson M.I."/>
            <person name="Powell A.J."/>
            <person name="Barry K."/>
            <person name="Miller A.N."/>
            <person name="Grigoriev I.V."/>
            <person name="Debuchy R."/>
            <person name="Gladieux P."/>
            <person name="Thoren M.H."/>
            <person name="Johannesson H."/>
        </authorList>
    </citation>
    <scope>NUCLEOTIDE SEQUENCE</scope>
    <source>
        <strain evidence="2">8032-3</strain>
    </source>
</reference>
<organism evidence="2 3">
    <name type="scientific">Phialemonium atrogriseum</name>
    <dbReference type="NCBI Taxonomy" id="1093897"/>
    <lineage>
        <taxon>Eukaryota</taxon>
        <taxon>Fungi</taxon>
        <taxon>Dikarya</taxon>
        <taxon>Ascomycota</taxon>
        <taxon>Pezizomycotina</taxon>
        <taxon>Sordariomycetes</taxon>
        <taxon>Sordariomycetidae</taxon>
        <taxon>Cephalothecales</taxon>
        <taxon>Cephalothecaceae</taxon>
        <taxon>Phialemonium</taxon>
    </lineage>
</organism>
<evidence type="ECO:0000313" key="3">
    <source>
        <dbReference type="Proteomes" id="UP001244011"/>
    </source>
</evidence>
<dbReference type="AlphaFoldDB" id="A0AAJ0BWQ1"/>
<dbReference type="RefSeq" id="XP_060281874.1">
    <property type="nucleotide sequence ID" value="XM_060426151.1"/>
</dbReference>
<dbReference type="Proteomes" id="UP001244011">
    <property type="component" value="Unassembled WGS sequence"/>
</dbReference>
<keyword evidence="3" id="KW-1185">Reference proteome</keyword>
<comment type="caution">
    <text evidence="2">The sequence shown here is derived from an EMBL/GenBank/DDBJ whole genome shotgun (WGS) entry which is preliminary data.</text>
</comment>
<sequence length="187" mass="19883">MLDSQQRLPRHPKLSKGTQRRDPEQHHPYQHRLGLPKLGTEIRGPAPPQPGAVPIPPGSQSGRGTSTDYPSGPSYSARGFEQAGAQPHLGNPSGPSYSAGGFEQSGAQSHRANSLANPPGYQQYVSASEVNGDQRAGYDSLGFSGRGSTGPDEDEEGVWDSAKKWAQTAGGKLSAAENEVWRRINKG</sequence>
<protein>
    <submittedName>
        <fullName evidence="2">Uncharacterized protein</fullName>
    </submittedName>
</protein>